<dbReference type="InterPro" id="IPR003672">
    <property type="entry name" value="CobN/Mg_chltase"/>
</dbReference>
<dbReference type="Proteomes" id="UP000233491">
    <property type="component" value="Unassembled WGS sequence"/>
</dbReference>
<organism evidence="2 3">
    <name type="scientific">Pleomorphomonas diazotrophica</name>
    <dbReference type="NCBI Taxonomy" id="1166257"/>
    <lineage>
        <taxon>Bacteria</taxon>
        <taxon>Pseudomonadati</taxon>
        <taxon>Pseudomonadota</taxon>
        <taxon>Alphaproteobacteria</taxon>
        <taxon>Hyphomicrobiales</taxon>
        <taxon>Pleomorphomonadaceae</taxon>
        <taxon>Pleomorphomonas</taxon>
    </lineage>
</organism>
<comment type="caution">
    <text evidence="2">The sequence shown here is derived from an EMBL/GenBank/DDBJ whole genome shotgun (WGS) entry which is preliminary data.</text>
</comment>
<dbReference type="CDD" id="cd10150">
    <property type="entry name" value="CobN_like"/>
    <property type="match status" value="1"/>
</dbReference>
<accession>A0A1I4SUY6</accession>
<evidence type="ECO:0000259" key="1">
    <source>
        <dbReference type="Pfam" id="PF02514"/>
    </source>
</evidence>
<dbReference type="PANTHER" id="PTHR44119">
    <property type="entry name" value="MAGNESIUM-CHELATASE SUBUNIT CHLH, CHLOROPLASTIC"/>
    <property type="match status" value="1"/>
</dbReference>
<keyword evidence="3" id="KW-1185">Reference proteome</keyword>
<feature type="domain" description="CobN/magnesium chelatase" evidence="1">
    <location>
        <begin position="698"/>
        <end position="1092"/>
    </location>
</feature>
<evidence type="ECO:0000313" key="3">
    <source>
        <dbReference type="Proteomes" id="UP000233491"/>
    </source>
</evidence>
<proteinExistence type="predicted"/>
<feature type="domain" description="CobN/magnesium chelatase" evidence="1">
    <location>
        <begin position="141"/>
        <end position="687"/>
    </location>
</feature>
<name>A0A1I4SUY6_9HYPH</name>
<dbReference type="AlphaFoldDB" id="A0A1I4SUY6"/>
<reference evidence="2 3" key="1">
    <citation type="submission" date="2017-12" db="EMBL/GenBank/DDBJ databases">
        <title>Anaerobic carbon monoxide metabolism by Pleomorphomonas carboxyditropha sp. nov., a new mesophilic hydrogenogenic carboxidotroph.</title>
        <authorList>
            <person name="Esquivel-Elizondo S."/>
            <person name="Krajmalnik-Brown R."/>
        </authorList>
    </citation>
    <scope>NUCLEOTIDE SEQUENCE [LARGE SCALE GENOMIC DNA]</scope>
    <source>
        <strain evidence="2 3">R5-392</strain>
    </source>
</reference>
<dbReference type="NCBIfam" id="NF008973">
    <property type="entry name" value="PRK12321.1"/>
    <property type="match status" value="1"/>
</dbReference>
<dbReference type="PANTHER" id="PTHR44119:SF4">
    <property type="entry name" value="AEROBIC COBALTOCHELATASE SUBUNIT COBN"/>
    <property type="match status" value="1"/>
</dbReference>
<dbReference type="RefSeq" id="WP_101290001.1">
    <property type="nucleotide sequence ID" value="NZ_FOUQ01000004.1"/>
</dbReference>
<evidence type="ECO:0000313" key="2">
    <source>
        <dbReference type="EMBL" id="PKR88548.1"/>
    </source>
</evidence>
<protein>
    <submittedName>
        <fullName evidence="2">Cobaltochelatase subunit CobN</fullName>
    </submittedName>
</protein>
<dbReference type="EMBL" id="PJNW01000011">
    <property type="protein sequence ID" value="PKR88548.1"/>
    <property type="molecule type" value="Genomic_DNA"/>
</dbReference>
<dbReference type="Pfam" id="PF02514">
    <property type="entry name" value="CobN-Mg_chel"/>
    <property type="match status" value="2"/>
</dbReference>
<dbReference type="OrthoDB" id="9757976at2"/>
<sequence>MHILAEQIRSLDDSVAAVDLGQTPADIVVLSFSDSDLGLVAAMHGRLGPDAPSLRLASLAALRHPYSVDLYLEKVAAKARFVLVRLLGGADYWRYGVDELAMLARSKGIHLAMIPGDDWPDPRLVEASTLPAEDLARLERWFTFGGPDNIAAALAFITARLGHDTIWQEPAPQPAFGVFPEAGRTGDRRVLVVGYRALVNAGDAAPIAAVAEVLATAGFGVLPVWVTSLKDPKVARPLAEAIAAFKPDAIVNCTAFSARRDDGTTLLDIADVPVIQAPLSTLSREAWAASSRGLSATDLAMSVVLPEVDGRLDGPVISFKAPADRAEALEYTPIRHRPDEGGIARLVRLVDGWTQLRRTPRADRRVGLVLSNYSGKGGRTAYAVGLDGPASLIAIADDLRTAGYAVGPLSDEKALIAALEGGKATIDIPLADYHGWLAELPEALRASMMAAWGAPEADPQVQSGVFRLSAIIAGNLVIAVQPDRGRSDSRATDHHDPNLPPRHAYAAFYLWLRHGFDAHAMVHLGTHGTLEWLPGKAAGLSGDCAPVALTDGMPVVYPFIVNNPGEAAQAKRRIAAIALGHLTPPLTRAGAYGDIADIEMLVDEFANAQALDPRRAKHLAAVLTDKAEAAGIAEAAGLSADLDPADKLARLDAWICDVKDMRIADGLHVFGRAPDEARIAAHLEALAGDLSTAGAFLTSADTEREGLLAALDGRRVAPGPSGAPGPRRLDVLPTGRNLYAIDPRAVPTRTAMEIGARTAEEVVARYAQDHGDWPKSIVLDVWASASMRTGGDDIAQALALIGVRPTWDAASGRVSGFTVLAPARLGRPRVDVTLRVSGLFRDVFPGQIALFDQAVKAVAALDEDAETNPLAAGREPAPSRIYGAAPGAFGSGLGEMTPDDLSADRNTLADAYLAASGYAYAADGEAADAPGFAARVAAADAFVHVQDLDGQDLLSNDAFPAHEGGFAAASEALGGRATLYHVDTTGDAPKARSLSEEIGRVIHGRAANPRWIAGQMRHGHRGAAEICEAVANLCAFATLSNAVDVRHFDRLFDATFGDDRVRDFLVDANPAAVRDALLRLRKVIDRGAWALRRNSVAARLAETEARLG</sequence>
<gene>
    <name evidence="2" type="ORF">CXZ10_14205</name>
</gene>